<reference evidence="8" key="2">
    <citation type="submission" date="2025-08" db="UniProtKB">
        <authorList>
            <consortium name="RefSeq"/>
        </authorList>
    </citation>
    <scope>IDENTIFICATION</scope>
    <source>
        <strain evidence="8">MV-25-SWS-2005</strain>
        <tissue evidence="8">Whole body</tissue>
    </source>
</reference>
<dbReference type="FunFam" id="1.10.238.10:FF:000177">
    <property type="entry name" value="Troponin C Ia"/>
    <property type="match status" value="1"/>
</dbReference>
<evidence type="ECO:0000256" key="1">
    <source>
        <dbReference type="ARBA" id="ARBA00022723"/>
    </source>
</evidence>
<sequence>MILLSFDFRRTLQFYCKIISEHFLTIVFPNINSNYNDGERCELLLRPQLYIYTRYIDELTKEQIELLRNAFNAFDPEKNGYINTAMVGTILSMLGHQLDDATLADIIAEVDEDGSGQIEFEEFTTLAARFLVEEDAEAMMQELKEAFRLYDKEGNGYITTGVLREILRELDDKLTNDDLDMMIEEIDSDGSGTVDFDEFMEVMTGGDD</sequence>
<evidence type="ECO:0000256" key="4">
    <source>
        <dbReference type="ARBA" id="ARBA00023179"/>
    </source>
</evidence>
<keyword evidence="1" id="KW-0479">Metal-binding</keyword>
<dbReference type="AlphaFoldDB" id="A0A6I8VVZ5"/>
<feature type="domain" description="EF-hand" evidence="6">
    <location>
        <begin position="98"/>
        <end position="133"/>
    </location>
</feature>
<dbReference type="ExpressionAtlas" id="A0A6I8VVZ5">
    <property type="expression patterns" value="baseline"/>
</dbReference>
<organism evidence="7 8">
    <name type="scientific">Drosophila pseudoobscura pseudoobscura</name>
    <name type="common">Fruit fly</name>
    <dbReference type="NCBI Taxonomy" id="46245"/>
    <lineage>
        <taxon>Eukaryota</taxon>
        <taxon>Metazoa</taxon>
        <taxon>Ecdysozoa</taxon>
        <taxon>Arthropoda</taxon>
        <taxon>Hexapoda</taxon>
        <taxon>Insecta</taxon>
        <taxon>Pterygota</taxon>
        <taxon>Neoptera</taxon>
        <taxon>Endopterygota</taxon>
        <taxon>Diptera</taxon>
        <taxon>Brachycera</taxon>
        <taxon>Muscomorpha</taxon>
        <taxon>Ephydroidea</taxon>
        <taxon>Drosophilidae</taxon>
        <taxon>Drosophila</taxon>
        <taxon>Sophophora</taxon>
    </lineage>
</organism>
<evidence type="ECO:0000259" key="6">
    <source>
        <dbReference type="PROSITE" id="PS50222"/>
    </source>
</evidence>
<comment type="similarity">
    <text evidence="5">Belongs to the troponin C family.</text>
</comment>
<dbReference type="GO" id="GO:0016460">
    <property type="term" value="C:myosin II complex"/>
    <property type="evidence" value="ECO:0007669"/>
    <property type="project" value="TreeGrafter"/>
</dbReference>
<evidence type="ECO:0000256" key="2">
    <source>
        <dbReference type="ARBA" id="ARBA00022737"/>
    </source>
</evidence>
<evidence type="ECO:0000256" key="5">
    <source>
        <dbReference type="ARBA" id="ARBA00038202"/>
    </source>
</evidence>
<dbReference type="Proteomes" id="UP000001819">
    <property type="component" value="Chromosome 3"/>
</dbReference>
<keyword evidence="7" id="KW-1185">Reference proteome</keyword>
<dbReference type="PANTHER" id="PTHR23048:SF0">
    <property type="entry name" value="CALMODULIN LIKE 3"/>
    <property type="match status" value="1"/>
</dbReference>
<dbReference type="CDD" id="cd00051">
    <property type="entry name" value="EFh"/>
    <property type="match status" value="1"/>
</dbReference>
<dbReference type="PROSITE" id="PS50222">
    <property type="entry name" value="EF_HAND_2"/>
    <property type="match status" value="4"/>
</dbReference>
<dbReference type="KEGG" id="dpo:6899550"/>
<dbReference type="FunFam" id="1.10.238.10:FF:000103">
    <property type="entry name" value="Troponin C Ib"/>
    <property type="match status" value="1"/>
</dbReference>
<dbReference type="PANTHER" id="PTHR23048">
    <property type="entry name" value="MYOSIN LIGHT CHAIN 1, 3"/>
    <property type="match status" value="1"/>
</dbReference>
<gene>
    <name evidence="8" type="primary">TpnC41C</name>
</gene>
<feature type="domain" description="EF-hand" evidence="6">
    <location>
        <begin position="62"/>
        <end position="97"/>
    </location>
</feature>
<dbReference type="Gene3D" id="1.10.238.10">
    <property type="entry name" value="EF-hand"/>
    <property type="match status" value="2"/>
</dbReference>
<dbReference type="Bgee" id="FBgn0249038">
    <property type="expression patterns" value="Expressed in adult organism and 3 other cell types or tissues"/>
</dbReference>
<keyword evidence="3" id="KW-0106">Calcium</keyword>
<dbReference type="RefSeq" id="XP_033235123.1">
    <property type="nucleotide sequence ID" value="XM_033379232.1"/>
</dbReference>
<feature type="domain" description="EF-hand" evidence="6">
    <location>
        <begin position="138"/>
        <end position="173"/>
    </location>
</feature>
<dbReference type="InterPro" id="IPR018247">
    <property type="entry name" value="EF_Hand_1_Ca_BS"/>
</dbReference>
<dbReference type="PROSITE" id="PS00018">
    <property type="entry name" value="EF_HAND_1"/>
    <property type="match status" value="2"/>
</dbReference>
<feature type="domain" description="EF-hand" evidence="6">
    <location>
        <begin position="174"/>
        <end position="208"/>
    </location>
</feature>
<evidence type="ECO:0000256" key="3">
    <source>
        <dbReference type="ARBA" id="ARBA00022837"/>
    </source>
</evidence>
<dbReference type="InterPro" id="IPR011992">
    <property type="entry name" value="EF-hand-dom_pair"/>
</dbReference>
<dbReference type="SMART" id="SM00054">
    <property type="entry name" value="EFh"/>
    <property type="match status" value="4"/>
</dbReference>
<dbReference type="Pfam" id="PF13499">
    <property type="entry name" value="EF-hand_7"/>
    <property type="match status" value="2"/>
</dbReference>
<reference evidence="7" key="1">
    <citation type="submission" date="2024-06" db="UniProtKB">
        <authorList>
            <consortium name="RefSeq"/>
        </authorList>
    </citation>
    <scope>NUCLEOTIDE SEQUENCE [LARGE SCALE GENOMIC DNA]</scope>
    <source>
        <strain evidence="7">MV2-25</strain>
    </source>
</reference>
<dbReference type="InterPro" id="IPR002048">
    <property type="entry name" value="EF_hand_dom"/>
</dbReference>
<keyword evidence="2" id="KW-0677">Repeat</keyword>
<dbReference type="InParanoid" id="A0A6I8VVZ5"/>
<evidence type="ECO:0000313" key="8">
    <source>
        <dbReference type="RefSeq" id="XP_033235123.1"/>
    </source>
</evidence>
<proteinExistence type="inferred from homology"/>
<dbReference type="SUPFAM" id="SSF47473">
    <property type="entry name" value="EF-hand"/>
    <property type="match status" value="1"/>
</dbReference>
<keyword evidence="4" id="KW-0514">Muscle protein</keyword>
<evidence type="ECO:0000313" key="7">
    <source>
        <dbReference type="Proteomes" id="UP000001819"/>
    </source>
</evidence>
<protein>
    <submittedName>
        <fullName evidence="8">Troponin C isoform X1</fullName>
    </submittedName>
</protein>
<dbReference type="InterPro" id="IPR050230">
    <property type="entry name" value="CALM/Myosin/TropC-like"/>
</dbReference>
<name>A0A6I8VVZ5_DROPS</name>
<dbReference type="GO" id="GO:0005509">
    <property type="term" value="F:calcium ion binding"/>
    <property type="evidence" value="ECO:0007669"/>
    <property type="project" value="InterPro"/>
</dbReference>
<accession>A0A6I8VVZ5</accession>